<protein>
    <submittedName>
        <fullName evidence="1">Uncharacterized protein</fullName>
    </submittedName>
</protein>
<dbReference type="AlphaFoldDB" id="A0A448X7F7"/>
<organism evidence="1 2">
    <name type="scientific">Protopolystoma xenopodis</name>
    <dbReference type="NCBI Taxonomy" id="117903"/>
    <lineage>
        <taxon>Eukaryota</taxon>
        <taxon>Metazoa</taxon>
        <taxon>Spiralia</taxon>
        <taxon>Lophotrochozoa</taxon>
        <taxon>Platyhelminthes</taxon>
        <taxon>Monogenea</taxon>
        <taxon>Polyopisthocotylea</taxon>
        <taxon>Polystomatidea</taxon>
        <taxon>Polystomatidae</taxon>
        <taxon>Protopolystoma</taxon>
    </lineage>
</organism>
<evidence type="ECO:0000313" key="2">
    <source>
        <dbReference type="Proteomes" id="UP000784294"/>
    </source>
</evidence>
<sequence length="94" mass="10354">MHRLKRPPTHLPCIYASMCPCDRLCDDPHRLKSHDRAVRSVRHGSICFASASRFIPPAAAVNGAHVAQICERKIVDRESAPLCMSSCANMCLPA</sequence>
<dbReference type="EMBL" id="CAAALY010107752">
    <property type="protein sequence ID" value="VEL29928.1"/>
    <property type="molecule type" value="Genomic_DNA"/>
</dbReference>
<reference evidence="1" key="1">
    <citation type="submission" date="2018-11" db="EMBL/GenBank/DDBJ databases">
        <authorList>
            <consortium name="Pathogen Informatics"/>
        </authorList>
    </citation>
    <scope>NUCLEOTIDE SEQUENCE</scope>
</reference>
<accession>A0A448X7F7</accession>
<name>A0A448X7F7_9PLAT</name>
<proteinExistence type="predicted"/>
<comment type="caution">
    <text evidence="1">The sequence shown here is derived from an EMBL/GenBank/DDBJ whole genome shotgun (WGS) entry which is preliminary data.</text>
</comment>
<evidence type="ECO:0000313" key="1">
    <source>
        <dbReference type="EMBL" id="VEL29928.1"/>
    </source>
</evidence>
<keyword evidence="2" id="KW-1185">Reference proteome</keyword>
<dbReference type="Proteomes" id="UP000784294">
    <property type="component" value="Unassembled WGS sequence"/>
</dbReference>
<gene>
    <name evidence="1" type="ORF">PXEA_LOCUS23368</name>
</gene>